<evidence type="ECO:0000313" key="2">
    <source>
        <dbReference type="EMBL" id="CAL4170340.1"/>
    </source>
</evidence>
<organism evidence="2 3">
    <name type="scientific">Meganyctiphanes norvegica</name>
    <name type="common">Northern krill</name>
    <name type="synonym">Thysanopoda norvegica</name>
    <dbReference type="NCBI Taxonomy" id="48144"/>
    <lineage>
        <taxon>Eukaryota</taxon>
        <taxon>Metazoa</taxon>
        <taxon>Ecdysozoa</taxon>
        <taxon>Arthropoda</taxon>
        <taxon>Crustacea</taxon>
        <taxon>Multicrustacea</taxon>
        <taxon>Malacostraca</taxon>
        <taxon>Eumalacostraca</taxon>
        <taxon>Eucarida</taxon>
        <taxon>Euphausiacea</taxon>
        <taxon>Euphausiidae</taxon>
        <taxon>Meganyctiphanes</taxon>
    </lineage>
</organism>
<dbReference type="Gene3D" id="3.40.50.1110">
    <property type="entry name" value="SGNH hydrolase"/>
    <property type="match status" value="1"/>
</dbReference>
<evidence type="ECO:0000256" key="1">
    <source>
        <dbReference type="SAM" id="MobiDB-lite"/>
    </source>
</evidence>
<keyword evidence="3" id="KW-1185">Reference proteome</keyword>
<evidence type="ECO:0008006" key="4">
    <source>
        <dbReference type="Google" id="ProtNLM"/>
    </source>
</evidence>
<feature type="region of interest" description="Disordered" evidence="1">
    <location>
        <begin position="444"/>
        <end position="464"/>
    </location>
</feature>
<dbReference type="CDD" id="cd00229">
    <property type="entry name" value="SGNH_hydrolase"/>
    <property type="match status" value="1"/>
</dbReference>
<protein>
    <recommendedName>
        <fullName evidence="4">SGNH hydrolase-type esterase domain-containing protein</fullName>
    </recommendedName>
</protein>
<dbReference type="EMBL" id="CAXKWB010050770">
    <property type="protein sequence ID" value="CAL4170340.1"/>
    <property type="molecule type" value="Genomic_DNA"/>
</dbReference>
<dbReference type="SUPFAM" id="SSF52266">
    <property type="entry name" value="SGNH hydrolase"/>
    <property type="match status" value="1"/>
</dbReference>
<accession>A0AAV2S728</accession>
<sequence>LFFILQMAYAMDPARVQNQITGTNNRGNLITAPNNPKKTLISIIGSSHIKRIIVEDFPEIYKATLASYNAHITNYHFKNQIKYIIEYKPKATAVVLMFGGNDVAFMGTNYIPTDNDIIDAFLDTIATLHRYHFIVLLTPILPRTETYEEETGVSRSDYRNRRIYLNNIIKREALTILGYDPRIGLGIRENDLDADGVHLKDSTTQKLMEEIIVQIHDIQQQQFKKKDMKRRRIIEEKHEEQREIREAEAEHKYILATNSLIKKNQQSNNHQLQNENKASSSKPNEHQQSSKLKSIPKIVKAYHPKSTDSANIREQKIAQWSENNQYQATNKDRKLQRNMEKKCWSEPYIDSDNSMDIEFKNNSASSDTEIKYSEEIEYIIEEKEELTNEKAIQTERITLIAKVSNIFSEDVTEGTQTTIITTRSASTQTPPLEQIIAEMIREYKKPSQNNIKNNQNDINNQEEA</sequence>
<dbReference type="Proteomes" id="UP001497623">
    <property type="component" value="Unassembled WGS sequence"/>
</dbReference>
<feature type="compositionally biased region" description="Low complexity" evidence="1">
    <location>
        <begin position="448"/>
        <end position="464"/>
    </location>
</feature>
<dbReference type="InterPro" id="IPR036514">
    <property type="entry name" value="SGNH_hydro_sf"/>
</dbReference>
<reference evidence="2 3" key="1">
    <citation type="submission" date="2024-05" db="EMBL/GenBank/DDBJ databases">
        <authorList>
            <person name="Wallberg A."/>
        </authorList>
    </citation>
    <scope>NUCLEOTIDE SEQUENCE [LARGE SCALE GENOMIC DNA]</scope>
</reference>
<dbReference type="AlphaFoldDB" id="A0AAV2S728"/>
<feature type="compositionally biased region" description="Polar residues" evidence="1">
    <location>
        <begin position="265"/>
        <end position="292"/>
    </location>
</feature>
<feature type="region of interest" description="Disordered" evidence="1">
    <location>
        <begin position="265"/>
        <end position="297"/>
    </location>
</feature>
<comment type="caution">
    <text evidence="2">The sequence shown here is derived from an EMBL/GenBank/DDBJ whole genome shotgun (WGS) entry which is preliminary data.</text>
</comment>
<evidence type="ECO:0000313" key="3">
    <source>
        <dbReference type="Proteomes" id="UP001497623"/>
    </source>
</evidence>
<proteinExistence type="predicted"/>
<name>A0AAV2S728_MEGNR</name>
<feature type="non-terminal residue" evidence="2">
    <location>
        <position position="1"/>
    </location>
</feature>
<gene>
    <name evidence="2" type="ORF">MNOR_LOCUS33980</name>
</gene>